<dbReference type="Gene3D" id="3.40.50.970">
    <property type="match status" value="1"/>
</dbReference>
<dbReference type="CDD" id="cd07033">
    <property type="entry name" value="TPP_PYR_DXS_TK_like"/>
    <property type="match status" value="1"/>
</dbReference>
<sequence length="310" mass="34554">MDEPPLRDIFGKYLVKLGAKNKKIVVLDADLSSSTRTSEFAKIYPERFFNMGIAEQNQLGTALGLAISGKIPVVSGFSIFTTGRAWEFIRLACHDNLNLKIITTHGGFVGEDGSSHHALEDLSLMGVLPNLIILIPSDNIELRKILEYTFNNKGPFYIRLPRGSFPKIHNIDYEFSLGKPDKLKEGDDICLIGIGYGSVLAINTAHILEKQFNISLKVLNFPTIKPINTKFLINEIRSSKGVIVLEEHNTYCGFGSIIARIVSENYPLPMRFIGVNNTFVKSGKRKSLLDTYGLNKKEISKNIHQILKSA</sequence>
<keyword evidence="3" id="KW-0786">Thiamine pyrophosphate</keyword>
<evidence type="ECO:0000256" key="2">
    <source>
        <dbReference type="ARBA" id="ARBA00007131"/>
    </source>
</evidence>
<name>A0A0F9LWH5_9ZZZZ</name>
<organism evidence="5">
    <name type="scientific">marine sediment metagenome</name>
    <dbReference type="NCBI Taxonomy" id="412755"/>
    <lineage>
        <taxon>unclassified sequences</taxon>
        <taxon>metagenomes</taxon>
        <taxon>ecological metagenomes</taxon>
    </lineage>
</organism>
<dbReference type="Gene3D" id="3.40.50.920">
    <property type="match status" value="1"/>
</dbReference>
<dbReference type="Pfam" id="PF02779">
    <property type="entry name" value="Transket_pyr"/>
    <property type="match status" value="1"/>
</dbReference>
<dbReference type="InterPro" id="IPR005475">
    <property type="entry name" value="Transketolase-like_Pyr-bd"/>
</dbReference>
<dbReference type="AlphaFoldDB" id="A0A0F9LWH5"/>
<evidence type="ECO:0000259" key="4">
    <source>
        <dbReference type="SMART" id="SM00861"/>
    </source>
</evidence>
<comment type="caution">
    <text evidence="5">The sequence shown here is derived from an EMBL/GenBank/DDBJ whole genome shotgun (WGS) entry which is preliminary data.</text>
</comment>
<dbReference type="SMART" id="SM00861">
    <property type="entry name" value="Transket_pyr"/>
    <property type="match status" value="1"/>
</dbReference>
<dbReference type="EMBL" id="LAZR01005493">
    <property type="protein sequence ID" value="KKM99484.1"/>
    <property type="molecule type" value="Genomic_DNA"/>
</dbReference>
<dbReference type="PANTHER" id="PTHR43825:SF1">
    <property type="entry name" value="TRANSKETOLASE-LIKE PYRIMIDINE-BINDING DOMAIN-CONTAINING PROTEIN"/>
    <property type="match status" value="1"/>
</dbReference>
<evidence type="ECO:0000313" key="5">
    <source>
        <dbReference type="EMBL" id="KKM99484.1"/>
    </source>
</evidence>
<reference evidence="5" key="1">
    <citation type="journal article" date="2015" name="Nature">
        <title>Complex archaea that bridge the gap between prokaryotes and eukaryotes.</title>
        <authorList>
            <person name="Spang A."/>
            <person name="Saw J.H."/>
            <person name="Jorgensen S.L."/>
            <person name="Zaremba-Niedzwiedzka K."/>
            <person name="Martijn J."/>
            <person name="Lind A.E."/>
            <person name="van Eijk R."/>
            <person name="Schleper C."/>
            <person name="Guy L."/>
            <person name="Ettema T.J."/>
        </authorList>
    </citation>
    <scope>NUCLEOTIDE SEQUENCE</scope>
</reference>
<proteinExistence type="inferred from homology"/>
<gene>
    <name evidence="5" type="ORF">LCGC14_1147390</name>
</gene>
<protein>
    <recommendedName>
        <fullName evidence="4">Transketolase-like pyrimidine-binding domain-containing protein</fullName>
    </recommendedName>
</protein>
<dbReference type="InterPro" id="IPR033248">
    <property type="entry name" value="Transketolase_C"/>
</dbReference>
<dbReference type="InterPro" id="IPR029061">
    <property type="entry name" value="THDP-binding"/>
</dbReference>
<evidence type="ECO:0000256" key="3">
    <source>
        <dbReference type="ARBA" id="ARBA00023052"/>
    </source>
</evidence>
<feature type="domain" description="Transketolase-like pyrimidine-binding" evidence="4">
    <location>
        <begin position="4"/>
        <end position="168"/>
    </location>
</feature>
<accession>A0A0F9LWH5</accession>
<dbReference type="SUPFAM" id="SSF52518">
    <property type="entry name" value="Thiamin diphosphate-binding fold (THDP-binding)"/>
    <property type="match status" value="1"/>
</dbReference>
<dbReference type="PANTHER" id="PTHR43825">
    <property type="entry name" value="PYRUVATE DEHYDROGENASE E1 COMPONENT"/>
    <property type="match status" value="1"/>
</dbReference>
<comment type="cofactor">
    <cofactor evidence="1">
        <name>thiamine diphosphate</name>
        <dbReference type="ChEBI" id="CHEBI:58937"/>
    </cofactor>
</comment>
<comment type="similarity">
    <text evidence="2">Belongs to the transketolase family.</text>
</comment>
<dbReference type="InterPro" id="IPR051157">
    <property type="entry name" value="PDH/Transketolase"/>
</dbReference>
<dbReference type="InterPro" id="IPR009014">
    <property type="entry name" value="Transketo_C/PFOR_II"/>
</dbReference>
<dbReference type="SUPFAM" id="SSF52922">
    <property type="entry name" value="TK C-terminal domain-like"/>
    <property type="match status" value="1"/>
</dbReference>
<dbReference type="FunFam" id="3.40.50.970:FF:000129">
    <property type="entry name" value="Transketolase"/>
    <property type="match status" value="1"/>
</dbReference>
<evidence type="ECO:0000256" key="1">
    <source>
        <dbReference type="ARBA" id="ARBA00001964"/>
    </source>
</evidence>
<dbReference type="Pfam" id="PF02780">
    <property type="entry name" value="Transketolase_C"/>
    <property type="match status" value="1"/>
</dbReference>